<reference evidence="4" key="1">
    <citation type="journal article" date="2020" name="Stud. Mycol.">
        <title>101 Dothideomycetes genomes: a test case for predicting lifestyles and emergence of pathogens.</title>
        <authorList>
            <person name="Haridas S."/>
            <person name="Albert R."/>
            <person name="Binder M."/>
            <person name="Bloem J."/>
            <person name="Labutti K."/>
            <person name="Salamov A."/>
            <person name="Andreopoulos B."/>
            <person name="Baker S."/>
            <person name="Barry K."/>
            <person name="Bills G."/>
            <person name="Bluhm B."/>
            <person name="Cannon C."/>
            <person name="Castanera R."/>
            <person name="Culley D."/>
            <person name="Daum C."/>
            <person name="Ezra D."/>
            <person name="Gonzalez J."/>
            <person name="Henrissat B."/>
            <person name="Kuo A."/>
            <person name="Liang C."/>
            <person name="Lipzen A."/>
            <person name="Lutzoni F."/>
            <person name="Magnuson J."/>
            <person name="Mondo S."/>
            <person name="Nolan M."/>
            <person name="Ohm R."/>
            <person name="Pangilinan J."/>
            <person name="Park H.-J."/>
            <person name="Ramirez L."/>
            <person name="Alfaro M."/>
            <person name="Sun H."/>
            <person name="Tritt A."/>
            <person name="Yoshinaga Y."/>
            <person name="Zwiers L.-H."/>
            <person name="Turgeon B."/>
            <person name="Goodwin S."/>
            <person name="Spatafora J."/>
            <person name="Crous P."/>
            <person name="Grigoriev I."/>
        </authorList>
    </citation>
    <scope>NUCLEOTIDE SEQUENCE</scope>
    <source>
        <strain evidence="4">CBS 473.64</strain>
    </source>
</reference>
<comment type="similarity">
    <text evidence="1">Belongs to the TEL2 family.</text>
</comment>
<protein>
    <recommendedName>
        <fullName evidence="3">Telomere length regulation protein conserved domain-containing protein</fullName>
    </recommendedName>
</protein>
<evidence type="ECO:0000256" key="1">
    <source>
        <dbReference type="ARBA" id="ARBA00006133"/>
    </source>
</evidence>
<feature type="domain" description="Telomere length regulation protein conserved" evidence="3">
    <location>
        <begin position="581"/>
        <end position="692"/>
    </location>
</feature>
<dbReference type="InterPro" id="IPR051970">
    <property type="entry name" value="TEL2_Regulation"/>
</dbReference>
<accession>A0A6A6RIB0</accession>
<dbReference type="FunFam" id="1.25.40.720:FF:000004">
    <property type="entry name" value="WGS project CABT00000000 data, contig 2.6"/>
    <property type="match status" value="1"/>
</dbReference>
<dbReference type="Proteomes" id="UP000799753">
    <property type="component" value="Unassembled WGS sequence"/>
</dbReference>
<feature type="region of interest" description="Disordered" evidence="2">
    <location>
        <begin position="492"/>
        <end position="528"/>
    </location>
</feature>
<dbReference type="GO" id="GO:0051083">
    <property type="term" value="P:'de novo' cotranslational protein folding"/>
    <property type="evidence" value="ECO:0007669"/>
    <property type="project" value="TreeGrafter"/>
</dbReference>
<dbReference type="GO" id="GO:0042162">
    <property type="term" value="F:telomeric DNA binding"/>
    <property type="evidence" value="ECO:0007669"/>
    <property type="project" value="TreeGrafter"/>
</dbReference>
<gene>
    <name evidence="4" type="ORF">P280DRAFT_464080</name>
</gene>
<dbReference type="PANTHER" id="PTHR15830:SF10">
    <property type="entry name" value="TELOMERE LENGTH REGULATION PROTEIN TEL2 HOMOLOG"/>
    <property type="match status" value="1"/>
</dbReference>
<dbReference type="PANTHER" id="PTHR15830">
    <property type="entry name" value="TELOMERE LENGTH REGULATION PROTEIN TEL2 FAMILY MEMBER"/>
    <property type="match status" value="1"/>
</dbReference>
<evidence type="ECO:0000256" key="2">
    <source>
        <dbReference type="SAM" id="MobiDB-lite"/>
    </source>
</evidence>
<dbReference type="AlphaFoldDB" id="A0A6A6RIB0"/>
<dbReference type="Gene3D" id="1.25.40.720">
    <property type="entry name" value="Telomere length regulation protein 2, C-terminal domain"/>
    <property type="match status" value="2"/>
</dbReference>
<dbReference type="GO" id="GO:0051879">
    <property type="term" value="F:Hsp90 protein binding"/>
    <property type="evidence" value="ECO:0007669"/>
    <property type="project" value="TreeGrafter"/>
</dbReference>
<dbReference type="InterPro" id="IPR038528">
    <property type="entry name" value="TEL2_C_sf"/>
</dbReference>
<evidence type="ECO:0000259" key="3">
    <source>
        <dbReference type="Pfam" id="PF10193"/>
    </source>
</evidence>
<dbReference type="EMBL" id="MU006859">
    <property type="protein sequence ID" value="KAF2634151.1"/>
    <property type="molecule type" value="Genomic_DNA"/>
</dbReference>
<sequence>MDDFLIPVSTTQVKRPVVSKPLIQEHQKPTSRAKQNAIESADSALHALKDEPDFETVGQVLKYLAAESGRKDGFNLIAPDPVSANIAYYLVNTTIPNYWQALKNQKTQIKQLLRCLRNPCGIGAIVARLRPLIADCRQKKPVGQSRDASSYVEELMDVLQKVFEDDQMSSLVWADAQTHAKDLVQAKMMWKEYVTQVASGRILSLAAEAEDVIKERTPSRNPSWLADGSEYAAWLGRNIALLVKNDALSLGYTDRLIKSMMLEILSSGSVDTLAKVLGKMKSFEQRKYLNAIVTFVAKQYFGSAIETRNDTPIKSSVTVSAAAALIDTLIKDSESLKEHITSVLTKSNIPALDDSLLTRRSVLAVVARDEDQLHSLLENSLKLFGDGFYIKHTPILQQEGLAQTLVMTCGYVRRNNPMFLTMMAKSSYHVSGMSNRIGASSLRVRSLGITVGMAISKMTDKPELQLKFDLEEAEEVEAKWYQRLTEVNDQLGNVENLKPESKTQPIKNLSVRPKTSAAKPGASRASKAPAIIEIKGPRIVEILDDSEDEDEDLVPYEKPDSDPEDESEDPTEINRNKPTAPVYIRDLITGLRDQENYERHQLAIATAASLIRRKANFGSEVSDHIEELASILSGMHDNLDLDDFEEKRQQALIAILLAKPAEMAQYFARSFFSGDYSLSQRTAMLTTLGLGARELAGLKDSATEDLIPPAPSFPSKQLPPQLHALYSSPKSTDSLGRIASGVTKTLISPLAAQAAESLTGPNILKVRTFSSRMDVEKRRQKPIPNALAQIVAQHFFFPLTGRWWVQVRGASASSIYTSTHLLPPFLQTLALLMQAAGPSTLALPQMTRELWDLLLSVRGLATNDKRILSALLFAFMMLLETNQDGERLASEQGKELMETLEWAKVVFEGLPSGVEGGEEDKVRVLCAGVVVRASEVVEKYQRRLVGSMMDY</sequence>
<dbReference type="Pfam" id="PF10193">
    <property type="entry name" value="Telomere_reg-2"/>
    <property type="match status" value="1"/>
</dbReference>
<keyword evidence="5" id="KW-1185">Reference proteome</keyword>
<dbReference type="InterPro" id="IPR019337">
    <property type="entry name" value="Telomere_length_regulation_dom"/>
</dbReference>
<name>A0A6A6RIB0_9PLEO</name>
<feature type="compositionally biased region" description="Acidic residues" evidence="2">
    <location>
        <begin position="562"/>
        <end position="571"/>
    </location>
</feature>
<dbReference type="OrthoDB" id="10258062at2759"/>
<evidence type="ECO:0000313" key="5">
    <source>
        <dbReference type="Proteomes" id="UP000799753"/>
    </source>
</evidence>
<organism evidence="4 5">
    <name type="scientific">Massarina eburnea CBS 473.64</name>
    <dbReference type="NCBI Taxonomy" id="1395130"/>
    <lineage>
        <taxon>Eukaryota</taxon>
        <taxon>Fungi</taxon>
        <taxon>Dikarya</taxon>
        <taxon>Ascomycota</taxon>
        <taxon>Pezizomycotina</taxon>
        <taxon>Dothideomycetes</taxon>
        <taxon>Pleosporomycetidae</taxon>
        <taxon>Pleosporales</taxon>
        <taxon>Massarineae</taxon>
        <taxon>Massarinaceae</taxon>
        <taxon>Massarina</taxon>
    </lineage>
</organism>
<dbReference type="FunFam" id="1.25.40.720:FF:000007">
    <property type="entry name" value="WGS project CABT00000000 data, contig 2.6"/>
    <property type="match status" value="1"/>
</dbReference>
<feature type="region of interest" description="Disordered" evidence="2">
    <location>
        <begin position="544"/>
        <end position="578"/>
    </location>
</feature>
<proteinExistence type="inferred from homology"/>
<dbReference type="GO" id="GO:0005829">
    <property type="term" value="C:cytosol"/>
    <property type="evidence" value="ECO:0007669"/>
    <property type="project" value="TreeGrafter"/>
</dbReference>
<feature type="compositionally biased region" description="Acidic residues" evidence="2">
    <location>
        <begin position="544"/>
        <end position="554"/>
    </location>
</feature>
<evidence type="ECO:0000313" key="4">
    <source>
        <dbReference type="EMBL" id="KAF2634151.1"/>
    </source>
</evidence>